<keyword evidence="3" id="KW-1185">Reference proteome</keyword>
<evidence type="ECO:0000259" key="1">
    <source>
        <dbReference type="Pfam" id="PF13508"/>
    </source>
</evidence>
<sequence length="206" mass="23546">MAHYLLGADDMDYLSAEQKWRLHVDIMTYITAAHLLKGIVTTIGPEHDCVSVWLPPGVNADGWWISLRSGLWRMYYLLSAEGRRRYFQELLPLLYNTKLEVMGSRDADCYYLVYLGTKPKARGQGYASKLLRDMARVADAENRPIYLESSSPANTRYYKKFGFEAKKDITLTRGCSPVLLTAMVREPQPRNVTYQSCKFQGAEVKA</sequence>
<dbReference type="PANTHER" id="PTHR42791:SF1">
    <property type="entry name" value="N-ACETYLTRANSFERASE DOMAIN-CONTAINING PROTEIN"/>
    <property type="match status" value="1"/>
</dbReference>
<dbReference type="Gene3D" id="3.40.630.30">
    <property type="match status" value="1"/>
</dbReference>
<evidence type="ECO:0000313" key="2">
    <source>
        <dbReference type="EMBL" id="KEZ41142.1"/>
    </source>
</evidence>
<dbReference type="Proteomes" id="UP000028545">
    <property type="component" value="Unassembled WGS sequence"/>
</dbReference>
<dbReference type="GO" id="GO:0016747">
    <property type="term" value="F:acyltransferase activity, transferring groups other than amino-acyl groups"/>
    <property type="evidence" value="ECO:0007669"/>
    <property type="project" value="InterPro"/>
</dbReference>
<dbReference type="InterPro" id="IPR000182">
    <property type="entry name" value="GNAT_dom"/>
</dbReference>
<dbReference type="SUPFAM" id="SSF55729">
    <property type="entry name" value="Acyl-CoA N-acyltransferases (Nat)"/>
    <property type="match status" value="1"/>
</dbReference>
<dbReference type="KEGG" id="sapo:SAPIO_CDS7217"/>
<dbReference type="Pfam" id="PF13508">
    <property type="entry name" value="Acetyltransf_7"/>
    <property type="match status" value="1"/>
</dbReference>
<dbReference type="OrthoDB" id="544277at2759"/>
<dbReference type="OMA" id="VMNVMIR"/>
<dbReference type="RefSeq" id="XP_016640941.1">
    <property type="nucleotide sequence ID" value="XM_016789114.1"/>
</dbReference>
<gene>
    <name evidence="2" type="ORF">SAPIO_CDS7217</name>
</gene>
<evidence type="ECO:0000313" key="3">
    <source>
        <dbReference type="Proteomes" id="UP000028545"/>
    </source>
</evidence>
<name>A0A084G1D0_PSEDA</name>
<dbReference type="CDD" id="cd04301">
    <property type="entry name" value="NAT_SF"/>
    <property type="match status" value="1"/>
</dbReference>
<protein>
    <recommendedName>
        <fullName evidence="1">N-acetyltransferase domain-containing protein</fullName>
    </recommendedName>
</protein>
<dbReference type="VEuPathDB" id="FungiDB:SAPIO_CDS7217"/>
<dbReference type="GeneID" id="27726289"/>
<comment type="caution">
    <text evidence="2">The sequence shown here is derived from an EMBL/GenBank/DDBJ whole genome shotgun (WGS) entry which is preliminary data.</text>
</comment>
<dbReference type="PANTHER" id="PTHR42791">
    <property type="entry name" value="GNAT FAMILY ACETYLTRANSFERASE"/>
    <property type="match status" value="1"/>
</dbReference>
<proteinExistence type="predicted"/>
<accession>A0A084G1D0</accession>
<organism evidence="2 3">
    <name type="scientific">Pseudallescheria apiosperma</name>
    <name type="common">Scedosporium apiospermum</name>
    <dbReference type="NCBI Taxonomy" id="563466"/>
    <lineage>
        <taxon>Eukaryota</taxon>
        <taxon>Fungi</taxon>
        <taxon>Dikarya</taxon>
        <taxon>Ascomycota</taxon>
        <taxon>Pezizomycotina</taxon>
        <taxon>Sordariomycetes</taxon>
        <taxon>Hypocreomycetidae</taxon>
        <taxon>Microascales</taxon>
        <taxon>Microascaceae</taxon>
        <taxon>Scedosporium</taxon>
    </lineage>
</organism>
<reference evidence="2 3" key="1">
    <citation type="journal article" date="2014" name="Genome Announc.">
        <title>Draft genome sequence of the pathogenic fungus Scedosporium apiospermum.</title>
        <authorList>
            <person name="Vandeputte P."/>
            <person name="Ghamrawi S."/>
            <person name="Rechenmann M."/>
            <person name="Iltis A."/>
            <person name="Giraud S."/>
            <person name="Fleury M."/>
            <person name="Thornton C."/>
            <person name="Delhaes L."/>
            <person name="Meyer W."/>
            <person name="Papon N."/>
            <person name="Bouchara J.P."/>
        </authorList>
    </citation>
    <scope>NUCLEOTIDE SEQUENCE [LARGE SCALE GENOMIC DNA]</scope>
    <source>
        <strain evidence="2 3">IHEM 14462</strain>
    </source>
</reference>
<dbReference type="AlphaFoldDB" id="A0A084G1D0"/>
<dbReference type="EMBL" id="JOWA01000110">
    <property type="protein sequence ID" value="KEZ41142.1"/>
    <property type="molecule type" value="Genomic_DNA"/>
</dbReference>
<dbReference type="HOGENOM" id="CLU_063930_0_0_1"/>
<dbReference type="InterPro" id="IPR016181">
    <property type="entry name" value="Acyl_CoA_acyltransferase"/>
</dbReference>
<feature type="domain" description="N-acetyltransferase" evidence="1">
    <location>
        <begin position="106"/>
        <end position="164"/>
    </location>
</feature>
<dbReference type="InterPro" id="IPR052523">
    <property type="entry name" value="Trichothecene_AcTrans"/>
</dbReference>